<dbReference type="AlphaFoldDB" id="A0A811VCY3"/>
<dbReference type="CDD" id="cd07380">
    <property type="entry name" value="MPP_CWF19_N"/>
    <property type="match status" value="1"/>
</dbReference>
<dbReference type="Proteomes" id="UP000606786">
    <property type="component" value="Unassembled WGS sequence"/>
</dbReference>
<dbReference type="SUPFAM" id="SSF54236">
    <property type="entry name" value="Ubiquitin-like"/>
    <property type="match status" value="1"/>
</dbReference>
<evidence type="ECO:0000256" key="2">
    <source>
        <dbReference type="SAM" id="MobiDB-lite"/>
    </source>
</evidence>
<dbReference type="Pfam" id="PF09409">
    <property type="entry name" value="PUB"/>
    <property type="match status" value="1"/>
</dbReference>
<dbReference type="CDD" id="cd16119">
    <property type="entry name" value="UBX_UBXN6"/>
    <property type="match status" value="1"/>
</dbReference>
<dbReference type="Gene3D" id="3.10.20.90">
    <property type="entry name" value="Phosphatidylinositol 3-kinase Catalytic Subunit, Chain A, domain 1"/>
    <property type="match status" value="1"/>
</dbReference>
<dbReference type="PROSITE" id="PS50033">
    <property type="entry name" value="UBX"/>
    <property type="match status" value="1"/>
</dbReference>
<organism evidence="4 5">
    <name type="scientific">Ceratitis capitata</name>
    <name type="common">Mediterranean fruit fly</name>
    <name type="synonym">Tephritis capitata</name>
    <dbReference type="NCBI Taxonomy" id="7213"/>
    <lineage>
        <taxon>Eukaryota</taxon>
        <taxon>Metazoa</taxon>
        <taxon>Ecdysozoa</taxon>
        <taxon>Arthropoda</taxon>
        <taxon>Hexapoda</taxon>
        <taxon>Insecta</taxon>
        <taxon>Pterygota</taxon>
        <taxon>Neoptera</taxon>
        <taxon>Endopterygota</taxon>
        <taxon>Diptera</taxon>
        <taxon>Brachycera</taxon>
        <taxon>Muscomorpha</taxon>
        <taxon>Tephritoidea</taxon>
        <taxon>Tephritidae</taxon>
        <taxon>Ceratitis</taxon>
        <taxon>Ceratitis</taxon>
    </lineage>
</organism>
<protein>
    <submittedName>
        <fullName evidence="4">(Mediterranean fruit fly) hypothetical protein</fullName>
    </submittedName>
</protein>
<evidence type="ECO:0000313" key="4">
    <source>
        <dbReference type="EMBL" id="CAD7013735.1"/>
    </source>
</evidence>
<name>A0A811VCY3_CERCA</name>
<dbReference type="InterPro" id="IPR042774">
    <property type="entry name" value="UBXN6_PUB"/>
</dbReference>
<comment type="caution">
    <text evidence="4">The sequence shown here is derived from an EMBL/GenBank/DDBJ whole genome shotgun (WGS) entry which is preliminary data.</text>
</comment>
<dbReference type="SUPFAM" id="SSF143503">
    <property type="entry name" value="PUG domain-like"/>
    <property type="match status" value="1"/>
</dbReference>
<keyword evidence="5" id="KW-1185">Reference proteome</keyword>
<dbReference type="SMART" id="SM00166">
    <property type="entry name" value="UBX"/>
    <property type="match status" value="1"/>
</dbReference>
<sequence length="982" mass="112534">MSKIKKFFSRKKEEAAFKLKLGGGMGQGRALNAAAPPPNSSSSKSGNAYVPPKRQEMSSEARQAAAAALARIEKKETKDFNTSLAAIKAQAKRELEAEQKLKSEEQSATSASSTSIRKNLACEGVFFRCALISDEILPRKEWKAKIKEFLYQQLESERALTACLIICNCNTREKADDCIQTLTKYLENIHNHPDEEKYYKIRMTNKIFSEKVRYVEGALDFLLGAGFREIEIDGEPFLLWSKENVEKDFDIPTLLDALKNAEIIPLDLDRNIKVLMPSQARNVELPDDFYRISPEEIKREQQLRTEAIESAQVLRTKAMREREEQRNLRLYRFALVRVKFPNGIYIQGTFNVYEKLRDIFEFVQSCLIDENLDFNLVVTSGAKFTDDDMEKTLYDLRLIPNIVLLFAIPGATASLAADTNFLKEEMLMLIQKICLLSIENVKTNDLRTTFSAFTEMDIKIKILVAGDVRGRFRQLFQRVESINKKAGPFEILLCVGEFFGTVEQSDELIAFKNGNKHVPVPTYILGPCSKETAQFYNNIQDGEICSNLTYLGKRGLYTLSSGVKIVYLSGLEKPEKFKTTDDDENIYFDKDDILSIRNSCIVSKSSASDYKGVDVLLTSQWPYGMMEENQNASKLISFLCKEIKPRYHFCGLNSKYYEPAPFRIPADQLTQLELCTRFISLADVGNAAKEKYIYALSLTPVEKMRVLELIQKTTNEIKCPFVGMNFHEFTGQGEQSDNKQYFYDMQGGGEDNRKRGGARGQRHDKRPRIMNIDQEKCWFCLSSPEVEKHLVISIGDNFYLALAKGPINEFHVLIMSITHISSASLLAEDDWKELVKFKKALRDFFRSQGQVVCFTERHYKSSHLQINALGIDEGYAWKIKHAFEDKSEEFNLQLETLPALTSSQMLPQQGAYFVAELPDESTLLTRQMKHFPLHFARDVFCSENLLNCEEKVDWKDCKLDKEEEIEMVKSFRKKFQKYDFTL</sequence>
<feature type="region of interest" description="Disordered" evidence="2">
    <location>
        <begin position="745"/>
        <end position="766"/>
    </location>
</feature>
<dbReference type="InterPro" id="IPR018997">
    <property type="entry name" value="PUB_domain"/>
</dbReference>
<evidence type="ECO:0000256" key="1">
    <source>
        <dbReference type="ARBA" id="ARBA00006795"/>
    </source>
</evidence>
<gene>
    <name evidence="4" type="ORF">CCAP1982_LOCUS21766</name>
</gene>
<dbReference type="InterPro" id="IPR006768">
    <property type="entry name" value="Cwf19-like_C_dom-1"/>
</dbReference>
<dbReference type="Pfam" id="PF00789">
    <property type="entry name" value="UBX"/>
    <property type="match status" value="1"/>
</dbReference>
<dbReference type="InterPro" id="IPR006767">
    <property type="entry name" value="Cwf19-like_C_dom-2"/>
</dbReference>
<dbReference type="CDD" id="cd10460">
    <property type="entry name" value="PUB_UBXD1"/>
    <property type="match status" value="1"/>
</dbReference>
<proteinExistence type="inferred from homology"/>
<dbReference type="InterPro" id="IPR029071">
    <property type="entry name" value="Ubiquitin-like_domsf"/>
</dbReference>
<accession>A0A811VCY3</accession>
<dbReference type="Gene3D" id="1.20.58.2190">
    <property type="match status" value="1"/>
</dbReference>
<dbReference type="Pfam" id="PF04677">
    <property type="entry name" value="CwfJ_C_1"/>
    <property type="match status" value="1"/>
</dbReference>
<feature type="compositionally biased region" description="Low complexity" evidence="2">
    <location>
        <begin position="30"/>
        <end position="48"/>
    </location>
</feature>
<dbReference type="SUPFAM" id="SSF54197">
    <property type="entry name" value="HIT-like"/>
    <property type="match status" value="1"/>
</dbReference>
<dbReference type="Pfam" id="PF04676">
    <property type="entry name" value="CwfJ_C_2"/>
    <property type="match status" value="1"/>
</dbReference>
<comment type="similarity">
    <text evidence="1">Belongs to the CWF19 family.</text>
</comment>
<feature type="region of interest" description="Disordered" evidence="2">
    <location>
        <begin position="19"/>
        <end position="62"/>
    </location>
</feature>
<feature type="domain" description="UBX" evidence="3">
    <location>
        <begin position="336"/>
        <end position="406"/>
    </location>
</feature>
<reference evidence="4" key="1">
    <citation type="submission" date="2020-11" db="EMBL/GenBank/DDBJ databases">
        <authorList>
            <person name="Whitehead M."/>
        </authorList>
    </citation>
    <scope>NUCLEOTIDE SEQUENCE</scope>
    <source>
        <strain evidence="4">EGII</strain>
    </source>
</reference>
<dbReference type="Gene3D" id="3.30.428.10">
    <property type="entry name" value="HIT-like"/>
    <property type="match status" value="1"/>
</dbReference>
<dbReference type="GO" id="GO:0005737">
    <property type="term" value="C:cytoplasm"/>
    <property type="evidence" value="ECO:0007669"/>
    <property type="project" value="TreeGrafter"/>
</dbReference>
<evidence type="ECO:0000259" key="3">
    <source>
        <dbReference type="PROSITE" id="PS50033"/>
    </source>
</evidence>
<dbReference type="InterPro" id="IPR001012">
    <property type="entry name" value="UBX_dom"/>
</dbReference>
<dbReference type="InterPro" id="IPR036265">
    <property type="entry name" value="HIT-like_sf"/>
</dbReference>
<dbReference type="PANTHER" id="PTHR23153">
    <property type="entry name" value="UBX-RELATED"/>
    <property type="match status" value="1"/>
</dbReference>
<dbReference type="InterPro" id="IPR036339">
    <property type="entry name" value="PUB-like_dom_sf"/>
</dbReference>
<dbReference type="EMBL" id="CAJHJT010000056">
    <property type="protein sequence ID" value="CAD7013735.1"/>
    <property type="molecule type" value="Genomic_DNA"/>
</dbReference>
<dbReference type="SMART" id="SM00580">
    <property type="entry name" value="PUG"/>
    <property type="match status" value="1"/>
</dbReference>
<dbReference type="OrthoDB" id="444325at2759"/>
<evidence type="ECO:0000313" key="5">
    <source>
        <dbReference type="Proteomes" id="UP000606786"/>
    </source>
</evidence>
<dbReference type="PANTHER" id="PTHR23153:SF38">
    <property type="entry name" value="UBX DOMAIN-CONTAINING PROTEIN 6"/>
    <property type="match status" value="1"/>
</dbReference>
<feature type="compositionally biased region" description="Basic residues" evidence="2">
    <location>
        <begin position="755"/>
        <end position="766"/>
    </location>
</feature>